<evidence type="ECO:0000313" key="3">
    <source>
        <dbReference type="Proteomes" id="UP000292082"/>
    </source>
</evidence>
<proteinExistence type="predicted"/>
<evidence type="ECO:0000256" key="1">
    <source>
        <dbReference type="SAM" id="MobiDB-lite"/>
    </source>
</evidence>
<sequence length="103" mass="11416">MQSTTAEAVICADAWPRIGFALQAALGTASPSILRWKTDEWRRGQARWTIIESSSRSVELRCVPRRRESRLGRGHTGTPQQTASDVNAVTRHITTVARMAKLA</sequence>
<feature type="region of interest" description="Disordered" evidence="1">
    <location>
        <begin position="67"/>
        <end position="88"/>
    </location>
</feature>
<reference evidence="2 3" key="1">
    <citation type="submission" date="2019-01" db="EMBL/GenBank/DDBJ databases">
        <title>Draft genome sequences of three monokaryotic isolates of the white-rot basidiomycete fungus Dichomitus squalens.</title>
        <authorList>
            <consortium name="DOE Joint Genome Institute"/>
            <person name="Lopez S.C."/>
            <person name="Andreopoulos B."/>
            <person name="Pangilinan J."/>
            <person name="Lipzen A."/>
            <person name="Riley R."/>
            <person name="Ahrendt S."/>
            <person name="Ng V."/>
            <person name="Barry K."/>
            <person name="Daum C."/>
            <person name="Grigoriev I.V."/>
            <person name="Hilden K.S."/>
            <person name="Makela M.R."/>
            <person name="de Vries R.P."/>
        </authorList>
    </citation>
    <scope>NUCLEOTIDE SEQUENCE [LARGE SCALE GENOMIC DNA]</scope>
    <source>
        <strain evidence="2 3">CBS 464.89</strain>
    </source>
</reference>
<keyword evidence="3" id="KW-1185">Reference proteome</keyword>
<feature type="compositionally biased region" description="Polar residues" evidence="1">
    <location>
        <begin position="77"/>
        <end position="87"/>
    </location>
</feature>
<protein>
    <submittedName>
        <fullName evidence="2">Uncharacterized protein</fullName>
    </submittedName>
</protein>
<name>A0A4Q9NI89_9APHY</name>
<dbReference type="Proteomes" id="UP000292082">
    <property type="component" value="Unassembled WGS sequence"/>
</dbReference>
<accession>A0A4Q9NI89</accession>
<evidence type="ECO:0000313" key="2">
    <source>
        <dbReference type="EMBL" id="TBU51938.1"/>
    </source>
</evidence>
<organism evidence="2 3">
    <name type="scientific">Dichomitus squalens</name>
    <dbReference type="NCBI Taxonomy" id="114155"/>
    <lineage>
        <taxon>Eukaryota</taxon>
        <taxon>Fungi</taxon>
        <taxon>Dikarya</taxon>
        <taxon>Basidiomycota</taxon>
        <taxon>Agaricomycotina</taxon>
        <taxon>Agaricomycetes</taxon>
        <taxon>Polyporales</taxon>
        <taxon>Polyporaceae</taxon>
        <taxon>Dichomitus</taxon>
    </lineage>
</organism>
<dbReference type="AlphaFoldDB" id="A0A4Q9NI89"/>
<dbReference type="EMBL" id="ML145276">
    <property type="protein sequence ID" value="TBU51938.1"/>
    <property type="molecule type" value="Genomic_DNA"/>
</dbReference>
<gene>
    <name evidence="2" type="ORF">BD310DRAFT_833286</name>
</gene>